<sequence>MASHFMRVYQFSTWLCGQTCHPQIEAMTNLKLLVLDIIDYFLLQGFEFELTTRLNVNFHKKCLVDILDDHNNVHLFANLNSRVYAMKFLQLALSRGQSRRLYWQIMFEFVFSGSMKENRIDASIEGTSAPIGSSKWVGENSSSNW</sequence>
<keyword evidence="2" id="KW-1185">Reference proteome</keyword>
<dbReference type="AlphaFoldDB" id="A0AAQ3K593"/>
<evidence type="ECO:0000313" key="2">
    <source>
        <dbReference type="Proteomes" id="UP001327560"/>
    </source>
</evidence>
<organism evidence="1 2">
    <name type="scientific">Canna indica</name>
    <name type="common">Indian-shot</name>
    <dbReference type="NCBI Taxonomy" id="4628"/>
    <lineage>
        <taxon>Eukaryota</taxon>
        <taxon>Viridiplantae</taxon>
        <taxon>Streptophyta</taxon>
        <taxon>Embryophyta</taxon>
        <taxon>Tracheophyta</taxon>
        <taxon>Spermatophyta</taxon>
        <taxon>Magnoliopsida</taxon>
        <taxon>Liliopsida</taxon>
        <taxon>Zingiberales</taxon>
        <taxon>Cannaceae</taxon>
        <taxon>Canna</taxon>
    </lineage>
</organism>
<dbReference type="EMBL" id="CP136892">
    <property type="protein sequence ID" value="WOL02287.1"/>
    <property type="molecule type" value="Genomic_DNA"/>
</dbReference>
<proteinExistence type="predicted"/>
<protein>
    <submittedName>
        <fullName evidence="1">Uncharacterized protein</fullName>
    </submittedName>
</protein>
<name>A0AAQ3K593_9LILI</name>
<reference evidence="1 2" key="1">
    <citation type="submission" date="2023-10" db="EMBL/GenBank/DDBJ databases">
        <title>Chromosome-scale genome assembly provides insights into flower coloration mechanisms of Canna indica.</title>
        <authorList>
            <person name="Li C."/>
        </authorList>
    </citation>
    <scope>NUCLEOTIDE SEQUENCE [LARGE SCALE GENOMIC DNA]</scope>
    <source>
        <tissue evidence="1">Flower</tissue>
    </source>
</reference>
<gene>
    <name evidence="1" type="ORF">Cni_G11006</name>
</gene>
<evidence type="ECO:0000313" key="1">
    <source>
        <dbReference type="EMBL" id="WOL02287.1"/>
    </source>
</evidence>
<accession>A0AAQ3K593</accession>
<dbReference type="Proteomes" id="UP001327560">
    <property type="component" value="Chromosome 3"/>
</dbReference>